<dbReference type="Proteomes" id="UP001185873">
    <property type="component" value="Unassembled WGS sequence"/>
</dbReference>
<comment type="similarity">
    <text evidence="1">Belongs to the AHA1 family.</text>
</comment>
<organism evidence="3 4">
    <name type="scientific">Dietzia maris</name>
    <dbReference type="NCBI Taxonomy" id="37915"/>
    <lineage>
        <taxon>Bacteria</taxon>
        <taxon>Bacillati</taxon>
        <taxon>Actinomycetota</taxon>
        <taxon>Actinomycetes</taxon>
        <taxon>Mycobacteriales</taxon>
        <taxon>Dietziaceae</taxon>
        <taxon>Dietzia</taxon>
    </lineage>
</organism>
<gene>
    <name evidence="3" type="ORF">R3P82_02805</name>
</gene>
<dbReference type="RefSeq" id="WP_317468464.1">
    <property type="nucleotide sequence ID" value="NZ_JAWLKJ010000001.1"/>
</dbReference>
<dbReference type="AlphaFoldDB" id="A0AAE4TZ04"/>
<reference evidence="3" key="1">
    <citation type="submission" date="2023-10" db="EMBL/GenBank/DDBJ databases">
        <title>Development of a sustainable strategy for remediation of hydrocarbon-contaminated territories based on the waste exchange concept.</title>
        <authorList>
            <person name="Krivoruchko A."/>
        </authorList>
    </citation>
    <scope>NUCLEOTIDE SEQUENCE</scope>
    <source>
        <strain evidence="3">IEGM 1175</strain>
    </source>
</reference>
<dbReference type="SUPFAM" id="SSF55961">
    <property type="entry name" value="Bet v1-like"/>
    <property type="match status" value="1"/>
</dbReference>
<sequence length="154" mass="17105">MNPQYDDLTIERVIRASRRAVWDAWTTPAAFAQWWIPDPYLCRVDHFAPHAGGGFITSMSEDGSHFSPHMDAAFLVVDKCERLVFTNAVDSTLRPTTPAPVAVTGEVALLDHPDGTTYRITARHADEEGRATHDELGLVEGWTLVTGQLARFVE</sequence>
<evidence type="ECO:0000313" key="3">
    <source>
        <dbReference type="EMBL" id="MDV6298035.1"/>
    </source>
</evidence>
<protein>
    <submittedName>
        <fullName evidence="3">SRPBCC domain-containing protein</fullName>
    </submittedName>
</protein>
<dbReference type="Pfam" id="PF08327">
    <property type="entry name" value="AHSA1"/>
    <property type="match status" value="1"/>
</dbReference>
<accession>A0AAE4TZ04</accession>
<dbReference type="InterPro" id="IPR013538">
    <property type="entry name" value="ASHA1/2-like_C"/>
</dbReference>
<dbReference type="EMBL" id="JAWLKJ010000001">
    <property type="protein sequence ID" value="MDV6298035.1"/>
    <property type="molecule type" value="Genomic_DNA"/>
</dbReference>
<comment type="caution">
    <text evidence="3">The sequence shown here is derived from an EMBL/GenBank/DDBJ whole genome shotgun (WGS) entry which is preliminary data.</text>
</comment>
<feature type="domain" description="Activator of Hsp90 ATPase homologue 1/2-like C-terminal" evidence="2">
    <location>
        <begin position="16"/>
        <end position="154"/>
    </location>
</feature>
<name>A0AAE4TZ04_9ACTN</name>
<evidence type="ECO:0000313" key="4">
    <source>
        <dbReference type="Proteomes" id="UP001185873"/>
    </source>
</evidence>
<dbReference type="InterPro" id="IPR023393">
    <property type="entry name" value="START-like_dom_sf"/>
</dbReference>
<evidence type="ECO:0000256" key="1">
    <source>
        <dbReference type="ARBA" id="ARBA00006817"/>
    </source>
</evidence>
<evidence type="ECO:0000259" key="2">
    <source>
        <dbReference type="Pfam" id="PF08327"/>
    </source>
</evidence>
<dbReference type="Gene3D" id="3.30.530.20">
    <property type="match status" value="1"/>
</dbReference>
<proteinExistence type="inferred from homology"/>